<dbReference type="HAMAP" id="MF_01940">
    <property type="entry name" value="RNA_CPDase"/>
    <property type="match status" value="1"/>
</dbReference>
<evidence type="ECO:0000256" key="2">
    <source>
        <dbReference type="HAMAP-Rule" id="MF_01940"/>
    </source>
</evidence>
<proteinExistence type="inferred from homology"/>
<dbReference type="InterPro" id="IPR004175">
    <property type="entry name" value="RNA_CPDase"/>
</dbReference>
<accession>A0A830GXG9</accession>
<feature type="short sequence motif" description="HXTX 1" evidence="2">
    <location>
        <begin position="42"/>
        <end position="45"/>
    </location>
</feature>
<dbReference type="GO" id="GO:0008664">
    <property type="term" value="F:RNA 2',3'-cyclic 3'-phosphodiesterase activity"/>
    <property type="evidence" value="ECO:0007669"/>
    <property type="project" value="UniProtKB-EC"/>
</dbReference>
<organism evidence="4 5">
    <name type="scientific">Thermocladium modestius</name>
    <dbReference type="NCBI Taxonomy" id="62609"/>
    <lineage>
        <taxon>Archaea</taxon>
        <taxon>Thermoproteota</taxon>
        <taxon>Thermoprotei</taxon>
        <taxon>Thermoproteales</taxon>
        <taxon>Thermoproteaceae</taxon>
        <taxon>Thermocladium</taxon>
    </lineage>
</organism>
<comment type="similarity">
    <text evidence="2">Belongs to the 2H phosphoesterase superfamily. ThpR family.</text>
</comment>
<dbReference type="PANTHER" id="PTHR35561:SF1">
    <property type="entry name" value="RNA 2',3'-CYCLIC PHOSPHODIESTERASE"/>
    <property type="match status" value="1"/>
</dbReference>
<feature type="short sequence motif" description="HXTX 2" evidence="2">
    <location>
        <begin position="126"/>
        <end position="129"/>
    </location>
</feature>
<evidence type="ECO:0000256" key="1">
    <source>
        <dbReference type="ARBA" id="ARBA00022801"/>
    </source>
</evidence>
<dbReference type="NCBIfam" id="TIGR02258">
    <property type="entry name" value="2_5_ligase"/>
    <property type="match status" value="1"/>
</dbReference>
<protein>
    <recommendedName>
        <fullName evidence="2">RNA 2',3'-cyclic phosphodiesterase</fullName>
        <shortName evidence="2">RNA 2',3'-CPDase</shortName>
        <ecNumber evidence="2">3.1.4.58</ecNumber>
    </recommendedName>
</protein>
<dbReference type="InterPro" id="IPR014051">
    <property type="entry name" value="Phosphoesterase_HXTX"/>
</dbReference>
<reference evidence="4" key="2">
    <citation type="submission" date="2020-09" db="EMBL/GenBank/DDBJ databases">
        <authorList>
            <person name="Sun Q."/>
            <person name="Ohkuma M."/>
        </authorList>
    </citation>
    <scope>NUCLEOTIDE SEQUENCE</scope>
    <source>
        <strain evidence="4">JCM 10088</strain>
    </source>
</reference>
<evidence type="ECO:0000259" key="3">
    <source>
        <dbReference type="Pfam" id="PF02834"/>
    </source>
</evidence>
<dbReference type="OrthoDB" id="44091at2157"/>
<dbReference type="AlphaFoldDB" id="A0A830GXG9"/>
<dbReference type="RefSeq" id="WP_188597054.1">
    <property type="nucleotide sequence ID" value="NZ_BMNL01000004.1"/>
</dbReference>
<feature type="active site" description="Proton donor" evidence="2">
    <location>
        <position position="42"/>
    </location>
</feature>
<keyword evidence="5" id="KW-1185">Reference proteome</keyword>
<dbReference type="PANTHER" id="PTHR35561">
    <property type="entry name" value="RNA 2',3'-CYCLIC PHOSPHODIESTERASE"/>
    <property type="match status" value="1"/>
</dbReference>
<dbReference type="EMBL" id="BMNL01000004">
    <property type="protein sequence ID" value="GGP22310.1"/>
    <property type="molecule type" value="Genomic_DNA"/>
</dbReference>
<comment type="catalytic activity">
    <reaction evidence="2">
        <text>a 3'-end 2',3'-cyclophospho-ribonucleotide-RNA + H2O = a 3'-end 2'-phospho-ribonucleotide-RNA + H(+)</text>
        <dbReference type="Rhea" id="RHEA:11828"/>
        <dbReference type="Rhea" id="RHEA-COMP:10464"/>
        <dbReference type="Rhea" id="RHEA-COMP:17353"/>
        <dbReference type="ChEBI" id="CHEBI:15377"/>
        <dbReference type="ChEBI" id="CHEBI:15378"/>
        <dbReference type="ChEBI" id="CHEBI:83064"/>
        <dbReference type="ChEBI" id="CHEBI:173113"/>
        <dbReference type="EC" id="3.1.4.58"/>
    </reaction>
</comment>
<dbReference type="InterPro" id="IPR009097">
    <property type="entry name" value="Cyclic_Pdiesterase"/>
</dbReference>
<sequence length="184" mass="20567">MMRLFVAIDINNQTVRSKLKRFQEELESSGADLKLVELDNLHLTLRFIGEVKDSIVPTIANKLSTITGNGFRIHLTGTGAFPNMDYPRVVWVGMGEGSNEAAAFRDAVNEALSDIVGKDSDEFSPHITMARVKSGRNKAKLIQAINEWQEADFGWQDVNSIKLKKSTLTPRGPIYEDIYEVRLG</sequence>
<feature type="domain" description="Phosphoesterase HXTX" evidence="3">
    <location>
        <begin position="96"/>
        <end position="175"/>
    </location>
</feature>
<comment type="function">
    <text evidence="2">Hydrolyzes RNA 2',3'-cyclic phosphodiester to an RNA 2'-phosphomonoester.</text>
</comment>
<reference evidence="4" key="1">
    <citation type="journal article" date="2014" name="Int. J. Syst. Evol. Microbiol.">
        <title>Complete genome sequence of Corynebacterium casei LMG S-19264T (=DSM 44701T), isolated from a smear-ripened cheese.</title>
        <authorList>
            <consortium name="US DOE Joint Genome Institute (JGI-PGF)"/>
            <person name="Walter F."/>
            <person name="Albersmeier A."/>
            <person name="Kalinowski J."/>
            <person name="Ruckert C."/>
        </authorList>
    </citation>
    <scope>NUCLEOTIDE SEQUENCE</scope>
    <source>
        <strain evidence="4">JCM 10088</strain>
    </source>
</reference>
<dbReference type="Proteomes" id="UP000610960">
    <property type="component" value="Unassembled WGS sequence"/>
</dbReference>
<dbReference type="Gene3D" id="3.90.1140.10">
    <property type="entry name" value="Cyclic phosphodiesterase"/>
    <property type="match status" value="1"/>
</dbReference>
<comment type="caution">
    <text evidence="4">The sequence shown here is derived from an EMBL/GenBank/DDBJ whole genome shotgun (WGS) entry which is preliminary data.</text>
</comment>
<keyword evidence="1 2" id="KW-0378">Hydrolase</keyword>
<feature type="active site" description="Proton acceptor" evidence="2">
    <location>
        <position position="126"/>
    </location>
</feature>
<gene>
    <name evidence="4" type="ORF">GCM10007981_17860</name>
</gene>
<evidence type="ECO:0000313" key="4">
    <source>
        <dbReference type="EMBL" id="GGP22310.1"/>
    </source>
</evidence>
<dbReference type="GO" id="GO:0004113">
    <property type="term" value="F:2',3'-cyclic-nucleotide 3'-phosphodiesterase activity"/>
    <property type="evidence" value="ECO:0007669"/>
    <property type="project" value="InterPro"/>
</dbReference>
<evidence type="ECO:0000313" key="5">
    <source>
        <dbReference type="Proteomes" id="UP000610960"/>
    </source>
</evidence>
<feature type="domain" description="Phosphoesterase HXTX" evidence="3">
    <location>
        <begin position="12"/>
        <end position="91"/>
    </location>
</feature>
<dbReference type="Pfam" id="PF02834">
    <property type="entry name" value="LigT_PEase"/>
    <property type="match status" value="2"/>
</dbReference>
<name>A0A830GXG9_9CREN</name>
<dbReference type="SUPFAM" id="SSF55144">
    <property type="entry name" value="LigT-like"/>
    <property type="match status" value="1"/>
</dbReference>
<dbReference type="EC" id="3.1.4.58" evidence="2"/>